<accession>A0A0J6F7J2</accession>
<name>A0A0J6F7J2_COCPO</name>
<sequence>MLLLLRYKYGTAPSAVTHELESFGTLSPSPSFSSPGEIMLTSSTVFLLAELAALVTSCVIPGLYSNTVSGSYTISHLFLIFLDASHAPSSLCSGTPSSGGPWR</sequence>
<reference evidence="2" key="2">
    <citation type="journal article" date="2009" name="Genome Res.">
        <title>Comparative genomic analyses of the human fungal pathogens Coccidioides and their relatives.</title>
        <authorList>
            <person name="Sharpton T.J."/>
            <person name="Stajich J.E."/>
            <person name="Rounsley S.D."/>
            <person name="Gardner M.J."/>
            <person name="Wortman J.R."/>
            <person name="Jordar V.S."/>
            <person name="Maiti R."/>
            <person name="Kodira C.D."/>
            <person name="Neafsey D.E."/>
            <person name="Zeng Q."/>
            <person name="Hung C.-Y."/>
            <person name="McMahan C."/>
            <person name="Muszewska A."/>
            <person name="Grynberg M."/>
            <person name="Mandel M.A."/>
            <person name="Kellner E.M."/>
            <person name="Barker B.M."/>
            <person name="Galgiani J.N."/>
            <person name="Orbach M.J."/>
            <person name="Kirkland T.N."/>
            <person name="Cole G.T."/>
            <person name="Henn M.R."/>
            <person name="Birren B.W."/>
            <person name="Taylor J.W."/>
        </authorList>
    </citation>
    <scope>NUCLEOTIDE SEQUENCE [LARGE SCALE GENOMIC DNA]</scope>
    <source>
        <strain evidence="2">RMSCC 3488</strain>
    </source>
</reference>
<evidence type="ECO:0000313" key="1">
    <source>
        <dbReference type="EMBL" id="KMM68956.1"/>
    </source>
</evidence>
<proteinExistence type="predicted"/>
<reference evidence="1 2" key="1">
    <citation type="submission" date="2007-06" db="EMBL/GenBank/DDBJ databases">
        <title>The Genome Sequence of Coccidioides posadasii RMSCC_3488.</title>
        <authorList>
            <consortium name="Coccidioides Genome Resources Consortium"/>
            <consortium name="The Broad Institute Genome Sequencing Platform"/>
            <person name="Henn M.R."/>
            <person name="Sykes S."/>
            <person name="Young S."/>
            <person name="Jaffe D."/>
            <person name="Berlin A."/>
            <person name="Alvarez P."/>
            <person name="Butler J."/>
            <person name="Gnerre S."/>
            <person name="Grabherr M."/>
            <person name="Mauceli E."/>
            <person name="Brockman W."/>
            <person name="Kodira C."/>
            <person name="Alvarado L."/>
            <person name="Zeng Q."/>
            <person name="Crawford M."/>
            <person name="Antoine C."/>
            <person name="Devon K."/>
            <person name="Galgiani J."/>
            <person name="Orsborn K."/>
            <person name="Lewis M.L."/>
            <person name="Nusbaum C."/>
            <person name="Galagan J."/>
            <person name="Birren B."/>
        </authorList>
    </citation>
    <scope>NUCLEOTIDE SEQUENCE [LARGE SCALE GENOMIC DNA]</scope>
    <source>
        <strain evidence="1 2">RMSCC 3488</strain>
    </source>
</reference>
<organism evidence="1 2">
    <name type="scientific">Coccidioides posadasii RMSCC 3488</name>
    <dbReference type="NCBI Taxonomy" id="454284"/>
    <lineage>
        <taxon>Eukaryota</taxon>
        <taxon>Fungi</taxon>
        <taxon>Dikarya</taxon>
        <taxon>Ascomycota</taxon>
        <taxon>Pezizomycotina</taxon>
        <taxon>Eurotiomycetes</taxon>
        <taxon>Eurotiomycetidae</taxon>
        <taxon>Onygenales</taxon>
        <taxon>Onygenaceae</taxon>
        <taxon>Coccidioides</taxon>
    </lineage>
</organism>
<dbReference type="EMBL" id="DS268111">
    <property type="protein sequence ID" value="KMM68956.1"/>
    <property type="molecule type" value="Genomic_DNA"/>
</dbReference>
<dbReference type="AlphaFoldDB" id="A0A0J6F7J2"/>
<protein>
    <submittedName>
        <fullName evidence="1">Uncharacterized protein</fullName>
    </submittedName>
</protein>
<evidence type="ECO:0000313" key="2">
    <source>
        <dbReference type="Proteomes" id="UP000054567"/>
    </source>
</evidence>
<gene>
    <name evidence="1" type="ORF">CPAG_05279</name>
</gene>
<dbReference type="Proteomes" id="UP000054567">
    <property type="component" value="Unassembled WGS sequence"/>
</dbReference>
<dbReference type="VEuPathDB" id="FungiDB:CPAG_05279"/>
<reference evidence="2" key="3">
    <citation type="journal article" date="2010" name="Genome Res.">
        <title>Population genomic sequencing of Coccidioides fungi reveals recent hybridization and transposon control.</title>
        <authorList>
            <person name="Neafsey D.E."/>
            <person name="Barker B.M."/>
            <person name="Sharpton T.J."/>
            <person name="Stajich J.E."/>
            <person name="Park D.J."/>
            <person name="Whiston E."/>
            <person name="Hung C.-Y."/>
            <person name="McMahan C."/>
            <person name="White J."/>
            <person name="Sykes S."/>
            <person name="Heiman D."/>
            <person name="Young S."/>
            <person name="Zeng Q."/>
            <person name="Abouelleil A."/>
            <person name="Aftuck L."/>
            <person name="Bessette D."/>
            <person name="Brown A."/>
            <person name="FitzGerald M."/>
            <person name="Lui A."/>
            <person name="Macdonald J.P."/>
            <person name="Priest M."/>
            <person name="Orbach M.J."/>
            <person name="Galgiani J.N."/>
            <person name="Kirkland T.N."/>
            <person name="Cole G.T."/>
            <person name="Birren B.W."/>
            <person name="Henn M.R."/>
            <person name="Taylor J.W."/>
            <person name="Rounsley S.D."/>
        </authorList>
    </citation>
    <scope>NUCLEOTIDE SEQUENCE [LARGE SCALE GENOMIC DNA]</scope>
    <source>
        <strain evidence="2">RMSCC 3488</strain>
    </source>
</reference>